<evidence type="ECO:0000256" key="9">
    <source>
        <dbReference type="SAM" id="MobiDB-lite"/>
    </source>
</evidence>
<evidence type="ECO:0000256" key="5">
    <source>
        <dbReference type="ARBA" id="ARBA00022737"/>
    </source>
</evidence>
<dbReference type="InterPro" id="IPR027467">
    <property type="entry name" value="MopterinOxRdtase_cofactor_BS"/>
</dbReference>
<feature type="compositionally biased region" description="Polar residues" evidence="9">
    <location>
        <begin position="323"/>
        <end position="338"/>
    </location>
</feature>
<dbReference type="InterPro" id="IPR017900">
    <property type="entry name" value="4Fe4S_Fe_S_CS"/>
</dbReference>
<dbReference type="InterPro" id="IPR036010">
    <property type="entry name" value="2Fe-2S_ferredoxin-like_sf"/>
</dbReference>
<evidence type="ECO:0000256" key="2">
    <source>
        <dbReference type="ARBA" id="ARBA00022485"/>
    </source>
</evidence>
<dbReference type="GO" id="GO:0016020">
    <property type="term" value="C:membrane"/>
    <property type="evidence" value="ECO:0007669"/>
    <property type="project" value="TreeGrafter"/>
</dbReference>
<dbReference type="CDD" id="cd00508">
    <property type="entry name" value="MopB_CT_Fdh-Nap-like"/>
    <property type="match status" value="1"/>
</dbReference>
<feature type="region of interest" description="Disordered" evidence="9">
    <location>
        <begin position="290"/>
        <end position="347"/>
    </location>
</feature>
<dbReference type="PROSITE" id="PS51085">
    <property type="entry name" value="2FE2S_FER_2"/>
    <property type="match status" value="1"/>
</dbReference>
<dbReference type="SMART" id="SM00929">
    <property type="entry name" value="NADH-G_4Fe-4S_3"/>
    <property type="match status" value="1"/>
</dbReference>
<dbReference type="GO" id="GO:0003954">
    <property type="term" value="F:NADH dehydrogenase activity"/>
    <property type="evidence" value="ECO:0007669"/>
    <property type="project" value="TreeGrafter"/>
</dbReference>
<dbReference type="InterPro" id="IPR006655">
    <property type="entry name" value="Mopterin_OxRdtase_prok_CS"/>
</dbReference>
<evidence type="ECO:0000256" key="7">
    <source>
        <dbReference type="ARBA" id="ARBA00023004"/>
    </source>
</evidence>
<keyword evidence="8" id="KW-0411">Iron-sulfur</keyword>
<feature type="domain" description="2Fe-2S ferredoxin-type" evidence="10">
    <location>
        <begin position="52"/>
        <end position="138"/>
    </location>
</feature>
<feature type="region of interest" description="Disordered" evidence="9">
    <location>
        <begin position="1143"/>
        <end position="1171"/>
    </location>
</feature>
<dbReference type="SUPFAM" id="SSF50692">
    <property type="entry name" value="ADC-like"/>
    <property type="match status" value="1"/>
</dbReference>
<dbReference type="PROSITE" id="PS51379">
    <property type="entry name" value="4FE4S_FER_2"/>
    <property type="match status" value="2"/>
</dbReference>
<evidence type="ECO:0000313" key="15">
    <source>
        <dbReference type="Proteomes" id="UP000510869"/>
    </source>
</evidence>
<dbReference type="InterPro" id="IPR006656">
    <property type="entry name" value="Mopterin_OxRdtase"/>
</dbReference>
<dbReference type="GO" id="GO:0043546">
    <property type="term" value="F:molybdopterin cofactor binding"/>
    <property type="evidence" value="ECO:0007669"/>
    <property type="project" value="InterPro"/>
</dbReference>
<dbReference type="FunFam" id="3.30.70.20:FF:000035">
    <property type="entry name" value="Iron hydrogenase 1"/>
    <property type="match status" value="1"/>
</dbReference>
<dbReference type="OrthoDB" id="23466at2157"/>
<dbReference type="InterPro" id="IPR009010">
    <property type="entry name" value="Asp_de-COase-like_dom_sf"/>
</dbReference>
<dbReference type="PROSITE" id="PS51839">
    <property type="entry name" value="4FE4S_HC3"/>
    <property type="match status" value="1"/>
</dbReference>
<keyword evidence="2" id="KW-0004">4Fe-4S</keyword>
<dbReference type="InterPro" id="IPR019574">
    <property type="entry name" value="NADH_UbQ_OxRdtase_Gsu_4Fe4S-bd"/>
</dbReference>
<comment type="similarity">
    <text evidence="1">Belongs to the prokaryotic molybdopterin-containing oxidoreductase family.</text>
</comment>
<dbReference type="Pfam" id="PF00384">
    <property type="entry name" value="Molybdopterin"/>
    <property type="match status" value="1"/>
</dbReference>
<reference evidence="14 15" key="1">
    <citation type="submission" date="2020-07" db="EMBL/GenBank/DDBJ databases">
        <title>Natrinema (YPL30) sp. nov. and Haloterrigena xxxxxx (YPL8) sp. nov., isolated from a salt mine.</title>
        <authorList>
            <person name="Cui H."/>
        </authorList>
    </citation>
    <scope>NUCLEOTIDE SEQUENCE [LARGE SCALE GENOMIC DNA]</scope>
    <source>
        <strain evidence="14 15">YPL13</strain>
    </source>
</reference>
<accession>A0A7D6CPU2</accession>
<keyword evidence="6" id="KW-0560">Oxidoreductase</keyword>
<feature type="region of interest" description="Disordered" evidence="9">
    <location>
        <begin position="1"/>
        <end position="48"/>
    </location>
</feature>
<name>A0A7D6CPU2_9EURY</name>
<keyword evidence="15" id="KW-1185">Reference proteome</keyword>
<dbReference type="PANTHER" id="PTHR43105:SF14">
    <property type="entry name" value="FORMATE DEHYDROGENASE H"/>
    <property type="match status" value="1"/>
</dbReference>
<feature type="domain" description="4Fe-4S His(Cys)3-ligated-type" evidence="13">
    <location>
        <begin position="138"/>
        <end position="177"/>
    </location>
</feature>
<evidence type="ECO:0000259" key="10">
    <source>
        <dbReference type="PROSITE" id="PS51085"/>
    </source>
</evidence>
<keyword evidence="4" id="KW-0479">Metal-binding</keyword>
<dbReference type="GO" id="GO:0051537">
    <property type="term" value="F:2 iron, 2 sulfur cluster binding"/>
    <property type="evidence" value="ECO:0007669"/>
    <property type="project" value="UniProtKB-KW"/>
</dbReference>
<dbReference type="SMART" id="SM00926">
    <property type="entry name" value="Molybdop_Fe4S4"/>
    <property type="match status" value="1"/>
</dbReference>
<evidence type="ECO:0000256" key="6">
    <source>
        <dbReference type="ARBA" id="ARBA00023002"/>
    </source>
</evidence>
<dbReference type="InterPro" id="IPR041924">
    <property type="entry name" value="Formate_Dh-H_N"/>
</dbReference>
<dbReference type="Proteomes" id="UP000510869">
    <property type="component" value="Chromosome"/>
</dbReference>
<dbReference type="GO" id="GO:0022904">
    <property type="term" value="P:respiratory electron transport chain"/>
    <property type="evidence" value="ECO:0007669"/>
    <property type="project" value="TreeGrafter"/>
</dbReference>
<feature type="domain" description="4Fe-4S Mo/W bis-MGD-type" evidence="12">
    <location>
        <begin position="421"/>
        <end position="479"/>
    </location>
</feature>
<dbReference type="CDD" id="cd02753">
    <property type="entry name" value="MopB_Formate-Dh-H"/>
    <property type="match status" value="1"/>
</dbReference>
<sequence length="1171" mass="127410">MSADDPGPTEHAPTENLPGVPDVDDPRSSTPLTEDFRTGTANDPDVGVESDEMTTVTIDGQPVAVSPGSTLIDALETVDTDSDVPALCYYDRDTEQSDNIGPRSACRTCMVETDEYGTVPACSFPAEDGLEVATDAPDAEEARDVNLDLVLGNHNLRCTTCGQNGRCELQDTAIDHGVNEPRYGVFDDRDAYAPIDDTSVIQIDRNKCILCNRCVEACNDVQNAGVLRMSGKGDDIHIDFQKPEADTMEDSTCISCGHCVTVCPTGSLVEEGLVDATTIPLPGFTQKVSIGEVQEGRPFETADTSDAPNREVPEFGGGALEEQSANEGQPTAESQSTAADRPDGEIEPDAAELDGVAEFMAKSKQRATTLSDRATERAVETVDRATETVEHAAESVAEKSMTIGQLFDAAQVVSGARKQNIRVADTTCTYCGVGCRFELYGRGEEVLGVRPADPDQTPANDFSTCVKGKFGYDYVDSDGRLTTPLIKEDGEFREASWDEALDRVADRLTDIRDEYGADSLAVTSSSKATNEENFLAQKFARQVLETPHVDNCTRLCHSSTVAALKQTVGYGAMTNRINEDIGETDCYLITGSNTTESHPVLATRIVQNVRDGAELVVFDPRKMTIADHADQYNRTKPGTDTVWLNGMMHHIIEEELYDEEFVDERTKQFDDLKETVEPYTPERVEEVTDVPAADLTDAAETIATSDTCVYGWAMGLTQHAHGTRNALAIANLALLCGHVGKPESGLSPFRGQNNVQGGGGDMGPIPNNLPGYQDVTDDDVLDKFEDSWGVRPPNEVGLRVTEMFSAIPGVKETVDGEQGTDAYGGDYPEDGEAERGTDDPAADEGYSPENTDLHGMYIVGENPAQSEPDIQHAEEALAALDFLVVQELFMTETAKHADVVLPAASMAEKYGTVTNTERRIQLVRPAVESPGEAQTDAAILQALAGRLGFDWDYESPAEVMDEINDLTPIYGGVTHERLEEKEDGLQWPCWNEDHPGTPYLYEDAFNFDDGLARFVPSEAADDMRPIPTEEYPFTLTTGRVLYHWHTGSMTRRGNASMKQVPESFVTIHPEAADRLGIADDEYVRVESRQSDIVVRANVEETSGPDVLFVPMHFIHGAVNRLTKEEFDPQSKIPAYKVTNVRVEPLGTEPDVEPTSPEALADDDSETLAGDD</sequence>
<gene>
    <name evidence="14" type="ORF">HYG81_13390</name>
</gene>
<dbReference type="InterPro" id="IPR006657">
    <property type="entry name" value="MoPterin_dinucl-bd_dom"/>
</dbReference>
<evidence type="ECO:0000259" key="12">
    <source>
        <dbReference type="PROSITE" id="PS51669"/>
    </source>
</evidence>
<dbReference type="PROSITE" id="PS00551">
    <property type="entry name" value="MOLYBDOPTERIN_PROK_1"/>
    <property type="match status" value="1"/>
</dbReference>
<dbReference type="PROSITE" id="PS00490">
    <property type="entry name" value="MOLYBDOPTERIN_PROK_2"/>
    <property type="match status" value="1"/>
</dbReference>
<dbReference type="InterPro" id="IPR001041">
    <property type="entry name" value="2Fe-2S_ferredoxin-type"/>
</dbReference>
<feature type="domain" description="4Fe-4S ferredoxin-type" evidence="11">
    <location>
        <begin position="241"/>
        <end position="273"/>
    </location>
</feature>
<dbReference type="RefSeq" id="WP_180840282.1">
    <property type="nucleotide sequence ID" value="NZ_CP059154.1"/>
</dbReference>
<dbReference type="AlphaFoldDB" id="A0A7D6CPU2"/>
<dbReference type="Gene3D" id="3.40.228.10">
    <property type="entry name" value="Dimethylsulfoxide Reductase, domain 2"/>
    <property type="match status" value="1"/>
</dbReference>
<evidence type="ECO:0000256" key="3">
    <source>
        <dbReference type="ARBA" id="ARBA00022714"/>
    </source>
</evidence>
<evidence type="ECO:0000256" key="8">
    <source>
        <dbReference type="ARBA" id="ARBA00023014"/>
    </source>
</evidence>
<dbReference type="GO" id="GO:0051539">
    <property type="term" value="F:4 iron, 4 sulfur cluster binding"/>
    <property type="evidence" value="ECO:0007669"/>
    <property type="project" value="UniProtKB-KW"/>
</dbReference>
<dbReference type="PROSITE" id="PS51669">
    <property type="entry name" value="4FE4S_MOW_BIS_MGD"/>
    <property type="match status" value="1"/>
</dbReference>
<dbReference type="SUPFAM" id="SSF53706">
    <property type="entry name" value="Formate dehydrogenase/DMSO reductase, domains 1-3"/>
    <property type="match status" value="1"/>
</dbReference>
<dbReference type="PANTHER" id="PTHR43105">
    <property type="entry name" value="RESPIRATORY NITRATE REDUCTASE"/>
    <property type="match status" value="1"/>
</dbReference>
<dbReference type="Gene3D" id="2.40.40.20">
    <property type="match status" value="1"/>
</dbReference>
<dbReference type="GO" id="GO:0046872">
    <property type="term" value="F:metal ion binding"/>
    <property type="evidence" value="ECO:0007669"/>
    <property type="project" value="UniProtKB-KW"/>
</dbReference>
<feature type="domain" description="4Fe-4S ferredoxin-type" evidence="11">
    <location>
        <begin position="199"/>
        <end position="232"/>
    </location>
</feature>
<feature type="compositionally biased region" description="Acidic residues" evidence="9">
    <location>
        <begin position="1159"/>
        <end position="1171"/>
    </location>
</feature>
<dbReference type="KEGG" id="nay:HYG81_13390"/>
<dbReference type="InterPro" id="IPR006963">
    <property type="entry name" value="Mopterin_OxRdtase_4Fe-4S_dom"/>
</dbReference>
<dbReference type="Pfam" id="PF13510">
    <property type="entry name" value="Fer2_4"/>
    <property type="match status" value="1"/>
</dbReference>
<dbReference type="Gene3D" id="3.30.70.20">
    <property type="match status" value="1"/>
</dbReference>
<evidence type="ECO:0000256" key="4">
    <source>
        <dbReference type="ARBA" id="ARBA00022723"/>
    </source>
</evidence>
<evidence type="ECO:0000259" key="13">
    <source>
        <dbReference type="PROSITE" id="PS51839"/>
    </source>
</evidence>
<proteinExistence type="inferred from homology"/>
<dbReference type="InterPro" id="IPR050123">
    <property type="entry name" value="Prok_molybdopt-oxidoreductase"/>
</dbReference>
<dbReference type="SUPFAM" id="SSF54292">
    <property type="entry name" value="2Fe-2S ferredoxin-like"/>
    <property type="match status" value="1"/>
</dbReference>
<dbReference type="GeneID" id="56144217"/>
<keyword evidence="5" id="KW-0677">Repeat</keyword>
<dbReference type="EMBL" id="CP059154">
    <property type="protein sequence ID" value="QLK25091.1"/>
    <property type="molecule type" value="Genomic_DNA"/>
</dbReference>
<evidence type="ECO:0000256" key="1">
    <source>
        <dbReference type="ARBA" id="ARBA00010312"/>
    </source>
</evidence>
<evidence type="ECO:0000259" key="11">
    <source>
        <dbReference type="PROSITE" id="PS51379"/>
    </source>
</evidence>
<dbReference type="Gene3D" id="2.20.25.90">
    <property type="entry name" value="ADC-like domains"/>
    <property type="match status" value="1"/>
</dbReference>
<dbReference type="PROSITE" id="PS00198">
    <property type="entry name" value="4FE4S_FER_1"/>
    <property type="match status" value="1"/>
</dbReference>
<dbReference type="Gene3D" id="3.10.20.740">
    <property type="match status" value="1"/>
</dbReference>
<dbReference type="Pfam" id="PF12838">
    <property type="entry name" value="Fer4_7"/>
    <property type="match status" value="1"/>
</dbReference>
<protein>
    <submittedName>
        <fullName evidence="14">Molybdopterin-dependent oxidoreductase</fullName>
    </submittedName>
</protein>
<organism evidence="14 15">
    <name type="scientific">Natrinema zhouii</name>
    <dbReference type="NCBI Taxonomy" id="1710539"/>
    <lineage>
        <taxon>Archaea</taxon>
        <taxon>Methanobacteriati</taxon>
        <taxon>Methanobacteriota</taxon>
        <taxon>Stenosarchaea group</taxon>
        <taxon>Halobacteria</taxon>
        <taxon>Halobacteriales</taxon>
        <taxon>Natrialbaceae</taxon>
        <taxon>Natrinema</taxon>
    </lineage>
</organism>
<feature type="region of interest" description="Disordered" evidence="9">
    <location>
        <begin position="813"/>
        <end position="853"/>
    </location>
</feature>
<dbReference type="Pfam" id="PF10588">
    <property type="entry name" value="NADH-G_4Fe-4S_3"/>
    <property type="match status" value="1"/>
</dbReference>
<dbReference type="SUPFAM" id="SSF54862">
    <property type="entry name" value="4Fe-4S ferredoxins"/>
    <property type="match status" value="1"/>
</dbReference>
<dbReference type="FunFam" id="3.40.228.10:FF:000002">
    <property type="entry name" value="Formate dehydrogenase subunit alpha"/>
    <property type="match status" value="1"/>
</dbReference>
<keyword evidence="7" id="KW-0408">Iron</keyword>
<dbReference type="InterPro" id="IPR017896">
    <property type="entry name" value="4Fe4S_Fe-S-bd"/>
</dbReference>
<keyword evidence="3" id="KW-0001">2Fe-2S</keyword>
<dbReference type="Gene3D" id="3.40.50.740">
    <property type="match status" value="2"/>
</dbReference>
<dbReference type="CDD" id="cd00207">
    <property type="entry name" value="fer2"/>
    <property type="match status" value="1"/>
</dbReference>
<dbReference type="Pfam" id="PF04879">
    <property type="entry name" value="Molybdop_Fe4S4"/>
    <property type="match status" value="1"/>
</dbReference>
<dbReference type="Pfam" id="PF01568">
    <property type="entry name" value="Molydop_binding"/>
    <property type="match status" value="1"/>
</dbReference>
<evidence type="ECO:0000313" key="14">
    <source>
        <dbReference type="EMBL" id="QLK25091.1"/>
    </source>
</evidence>